<evidence type="ECO:0000313" key="3">
    <source>
        <dbReference type="Proteomes" id="UP000007703"/>
    </source>
</evidence>
<protein>
    <submittedName>
        <fullName evidence="2">Uncharacterized protein</fullName>
    </submittedName>
</protein>
<organism evidence="2 3">
    <name type="scientific">Clavispora lusitaniae (strain ATCC 42720)</name>
    <name type="common">Yeast</name>
    <name type="synonym">Candida lusitaniae</name>
    <dbReference type="NCBI Taxonomy" id="306902"/>
    <lineage>
        <taxon>Eukaryota</taxon>
        <taxon>Fungi</taxon>
        <taxon>Dikarya</taxon>
        <taxon>Ascomycota</taxon>
        <taxon>Saccharomycotina</taxon>
        <taxon>Pichiomycetes</taxon>
        <taxon>Metschnikowiaceae</taxon>
        <taxon>Clavispora</taxon>
    </lineage>
</organism>
<keyword evidence="1" id="KW-0472">Membrane</keyword>
<dbReference type="InParanoid" id="C4XZG4"/>
<dbReference type="Proteomes" id="UP000007703">
    <property type="component" value="Unassembled WGS sequence"/>
</dbReference>
<gene>
    <name evidence="2" type="ORF">CLUG_01346</name>
</gene>
<name>C4XZG4_CLAL4</name>
<dbReference type="HOGENOM" id="CLU_1057695_0_0_1"/>
<reference evidence="2 3" key="1">
    <citation type="journal article" date="2009" name="Nature">
        <title>Evolution of pathogenicity and sexual reproduction in eight Candida genomes.</title>
        <authorList>
            <person name="Butler G."/>
            <person name="Rasmussen M.D."/>
            <person name="Lin M.F."/>
            <person name="Santos M.A."/>
            <person name="Sakthikumar S."/>
            <person name="Munro C.A."/>
            <person name="Rheinbay E."/>
            <person name="Grabherr M."/>
            <person name="Forche A."/>
            <person name="Reedy J.L."/>
            <person name="Agrafioti I."/>
            <person name="Arnaud M.B."/>
            <person name="Bates S."/>
            <person name="Brown A.J."/>
            <person name="Brunke S."/>
            <person name="Costanzo M.C."/>
            <person name="Fitzpatrick D.A."/>
            <person name="de Groot P.W."/>
            <person name="Harris D."/>
            <person name="Hoyer L.L."/>
            <person name="Hube B."/>
            <person name="Klis F.M."/>
            <person name="Kodira C."/>
            <person name="Lennard N."/>
            <person name="Logue M.E."/>
            <person name="Martin R."/>
            <person name="Neiman A.M."/>
            <person name="Nikolaou E."/>
            <person name="Quail M.A."/>
            <person name="Quinn J."/>
            <person name="Santos M.C."/>
            <person name="Schmitzberger F.F."/>
            <person name="Sherlock G."/>
            <person name="Shah P."/>
            <person name="Silverstein K.A."/>
            <person name="Skrzypek M.S."/>
            <person name="Soll D."/>
            <person name="Staggs R."/>
            <person name="Stansfield I."/>
            <person name="Stumpf M.P."/>
            <person name="Sudbery P.E."/>
            <person name="Srikantha T."/>
            <person name="Zeng Q."/>
            <person name="Berman J."/>
            <person name="Berriman M."/>
            <person name="Heitman J."/>
            <person name="Gow N.A."/>
            <person name="Lorenz M.C."/>
            <person name="Birren B.W."/>
            <person name="Kellis M."/>
            <person name="Cuomo C.A."/>
        </authorList>
    </citation>
    <scope>NUCLEOTIDE SEQUENCE [LARGE SCALE GENOMIC DNA]</scope>
    <source>
        <strain evidence="2 3">ATCC 42720</strain>
    </source>
</reference>
<proteinExistence type="predicted"/>
<evidence type="ECO:0000313" key="2">
    <source>
        <dbReference type="EMBL" id="EEQ37224.1"/>
    </source>
</evidence>
<keyword evidence="1" id="KW-0812">Transmembrane</keyword>
<dbReference type="KEGG" id="clu:CLUG_01346"/>
<dbReference type="AlphaFoldDB" id="C4XZG4"/>
<sequence length="263" mass="28837">MQGTASWRVVEQARARELGRSKYPVHSGLACGAVLDVTHFHVSSRLAETAVGLEKPPVSAIQDYNVWIVEVRVAVGIVGAVQLSQVAGHCGRPEHRVLAVEYEKACAAQNRAAKEHVSQFASQRCVHGTINVSALVFVTEPAVHHNVLVEQAGARARKYARHFFGVDAREQLSRRLERADGRVPEVACGRLASTEILQRHKAQVVQFVLVVMASIGISRILAFLIVSLAVKILLIGTLRQLFIRVAIEGVLIHRVVFLFQIAV</sequence>
<accession>C4XZG4</accession>
<dbReference type="VEuPathDB" id="FungiDB:CLUG_01346"/>
<dbReference type="EMBL" id="CH408077">
    <property type="protein sequence ID" value="EEQ37224.1"/>
    <property type="molecule type" value="Genomic_DNA"/>
</dbReference>
<keyword evidence="1" id="KW-1133">Transmembrane helix</keyword>
<feature type="transmembrane region" description="Helical" evidence="1">
    <location>
        <begin position="207"/>
        <end position="234"/>
    </location>
</feature>
<evidence type="ECO:0000256" key="1">
    <source>
        <dbReference type="SAM" id="Phobius"/>
    </source>
</evidence>